<evidence type="ECO:0000256" key="1">
    <source>
        <dbReference type="SAM" id="SignalP"/>
    </source>
</evidence>
<gene>
    <name evidence="2" type="ORF">G5V65_04900</name>
</gene>
<feature type="chain" id="PRO_5026717801" evidence="1">
    <location>
        <begin position="35"/>
        <end position="205"/>
    </location>
</feature>
<dbReference type="PANTHER" id="PTHR36573:SF1">
    <property type="entry name" value="INTERMEMBRANE PHOSPHOLIPID TRANSPORT SYSTEM BINDING PROTEIN MLAC"/>
    <property type="match status" value="1"/>
</dbReference>
<proteinExistence type="predicted"/>
<dbReference type="Proteomes" id="UP000474758">
    <property type="component" value="Unassembled WGS sequence"/>
</dbReference>
<dbReference type="InterPro" id="IPR006311">
    <property type="entry name" value="TAT_signal"/>
</dbReference>
<protein>
    <submittedName>
        <fullName evidence="2">ABC transporter substrate-binding protein</fullName>
    </submittedName>
</protein>
<reference evidence="2 3" key="1">
    <citation type="submission" date="2020-02" db="EMBL/GenBank/DDBJ databases">
        <title>Rhodobacter translucens sp. nov., a novel bacterium isolated from activated sludge.</title>
        <authorList>
            <person name="Liu J."/>
        </authorList>
    </citation>
    <scope>NUCLEOTIDE SEQUENCE [LARGE SCALE GENOMIC DNA]</scope>
    <source>
        <strain evidence="2 3">HX-7-19</strain>
    </source>
</reference>
<dbReference type="AlphaFoldDB" id="A0A6M1U2C5"/>
<name>A0A6M1U2C5_9RHOB</name>
<dbReference type="PROSITE" id="PS51318">
    <property type="entry name" value="TAT"/>
    <property type="match status" value="1"/>
</dbReference>
<comment type="caution">
    <text evidence="2">The sequence shown here is derived from an EMBL/GenBank/DDBJ whole genome shotgun (WGS) entry which is preliminary data.</text>
</comment>
<dbReference type="EMBL" id="JAALFE010000003">
    <property type="protein sequence ID" value="NGQ90225.1"/>
    <property type="molecule type" value="Genomic_DNA"/>
</dbReference>
<accession>A0A6M1U2C5</accession>
<dbReference type="PANTHER" id="PTHR36573">
    <property type="entry name" value="INTERMEMBRANE PHOSPHOLIPID TRANSPORT SYSTEM BINDING PROTEIN MLAC"/>
    <property type="match status" value="1"/>
</dbReference>
<dbReference type="InterPro" id="IPR042245">
    <property type="entry name" value="Tgt2/MlaC_sf"/>
</dbReference>
<dbReference type="Gene3D" id="3.10.450.710">
    <property type="entry name" value="Tgt2/MlaC"/>
    <property type="match status" value="1"/>
</dbReference>
<dbReference type="InterPro" id="IPR008869">
    <property type="entry name" value="MlaC/ttg2D"/>
</dbReference>
<sequence>MRNDTSSSRLTRRGFTSIALAASAAFGMPLPVFALTVDDARGLIDKAVADVNRIIGSGKSESAMFGDFERVFVKYADVPVIARSALGPAARQASNAQLSAFTKAYQGYLSRKYGRRFREFIGGRIEVTDARPIKSYFEVISVAYLQGEAPFDLRWHVSDKSGRNLFFNIIIEGVNMLASERTEIGALLDKNRGDIDALVAQLKTI</sequence>
<evidence type="ECO:0000313" key="3">
    <source>
        <dbReference type="Proteomes" id="UP000474758"/>
    </source>
</evidence>
<keyword evidence="1" id="KW-0732">Signal</keyword>
<organism evidence="2 3">
    <name type="scientific">Paragemmobacter kunshanensis</name>
    <dbReference type="NCBI Taxonomy" id="2583234"/>
    <lineage>
        <taxon>Bacteria</taxon>
        <taxon>Pseudomonadati</taxon>
        <taxon>Pseudomonadota</taxon>
        <taxon>Alphaproteobacteria</taxon>
        <taxon>Rhodobacterales</taxon>
        <taxon>Paracoccaceae</taxon>
        <taxon>Paragemmobacter</taxon>
    </lineage>
</organism>
<keyword evidence="3" id="KW-1185">Reference proteome</keyword>
<dbReference type="RefSeq" id="WP_165047474.1">
    <property type="nucleotide sequence ID" value="NZ_JAALFE010000003.1"/>
</dbReference>
<feature type="signal peptide" evidence="1">
    <location>
        <begin position="1"/>
        <end position="34"/>
    </location>
</feature>
<dbReference type="Pfam" id="PF05494">
    <property type="entry name" value="MlaC"/>
    <property type="match status" value="1"/>
</dbReference>
<evidence type="ECO:0000313" key="2">
    <source>
        <dbReference type="EMBL" id="NGQ90225.1"/>
    </source>
</evidence>